<dbReference type="PROSITE" id="PS50303">
    <property type="entry name" value="PUM_HD"/>
    <property type="match status" value="1"/>
</dbReference>
<proteinExistence type="predicted"/>
<dbReference type="Pfam" id="PF00806">
    <property type="entry name" value="PUF"/>
    <property type="match status" value="3"/>
</dbReference>
<gene>
    <name evidence="5" type="ORF">NTEN_LOCUS13291</name>
</gene>
<dbReference type="InterPro" id="IPR011989">
    <property type="entry name" value="ARM-like"/>
</dbReference>
<feature type="region of interest" description="Disordered" evidence="3">
    <location>
        <begin position="905"/>
        <end position="931"/>
    </location>
</feature>
<evidence type="ECO:0000256" key="3">
    <source>
        <dbReference type="SAM" id="MobiDB-lite"/>
    </source>
</evidence>
<feature type="compositionally biased region" description="Basic and acidic residues" evidence="3">
    <location>
        <begin position="922"/>
        <end position="931"/>
    </location>
</feature>
<dbReference type="InterPro" id="IPR016024">
    <property type="entry name" value="ARM-type_fold"/>
</dbReference>
<dbReference type="SMART" id="SM00025">
    <property type="entry name" value="Pumilio"/>
    <property type="match status" value="3"/>
</dbReference>
<feature type="region of interest" description="Disordered" evidence="3">
    <location>
        <begin position="1"/>
        <end position="22"/>
    </location>
</feature>
<evidence type="ECO:0000256" key="2">
    <source>
        <dbReference type="ARBA" id="ARBA00022884"/>
    </source>
</evidence>
<evidence type="ECO:0000259" key="4">
    <source>
        <dbReference type="PROSITE" id="PS50303"/>
    </source>
</evidence>
<dbReference type="EMBL" id="CADCXU010020001">
    <property type="protein sequence ID" value="CAB0008045.1"/>
    <property type="molecule type" value="Genomic_DNA"/>
</dbReference>
<dbReference type="AlphaFoldDB" id="A0A6H5GUC5"/>
<keyword evidence="1" id="KW-0677">Repeat</keyword>
<dbReference type="SUPFAM" id="SSF48371">
    <property type="entry name" value="ARM repeat"/>
    <property type="match status" value="1"/>
</dbReference>
<dbReference type="InterPro" id="IPR040059">
    <property type="entry name" value="PUM3"/>
</dbReference>
<dbReference type="Pfam" id="PF08144">
    <property type="entry name" value="CPL"/>
    <property type="match status" value="1"/>
</dbReference>
<dbReference type="GO" id="GO:0006417">
    <property type="term" value="P:regulation of translation"/>
    <property type="evidence" value="ECO:0007669"/>
    <property type="project" value="TreeGrafter"/>
</dbReference>
<dbReference type="OrthoDB" id="497380at2759"/>
<dbReference type="GO" id="GO:0003729">
    <property type="term" value="F:mRNA binding"/>
    <property type="evidence" value="ECO:0007669"/>
    <property type="project" value="TreeGrafter"/>
</dbReference>
<dbReference type="PANTHER" id="PTHR13389:SF0">
    <property type="entry name" value="PUMILIO HOMOLOG 3"/>
    <property type="match status" value="1"/>
</dbReference>
<dbReference type="Proteomes" id="UP000479000">
    <property type="component" value="Unassembled WGS sequence"/>
</dbReference>
<dbReference type="InterPro" id="IPR033133">
    <property type="entry name" value="PUM-HD"/>
</dbReference>
<evidence type="ECO:0000313" key="6">
    <source>
        <dbReference type="Proteomes" id="UP000479000"/>
    </source>
</evidence>
<feature type="domain" description="PUM-HD" evidence="4">
    <location>
        <begin position="159"/>
        <end position="521"/>
    </location>
</feature>
<feature type="region of interest" description="Disordered" evidence="3">
    <location>
        <begin position="80"/>
        <end position="117"/>
    </location>
</feature>
<reference evidence="5 6" key="1">
    <citation type="submission" date="2020-02" db="EMBL/GenBank/DDBJ databases">
        <authorList>
            <person name="Ferguson B K."/>
        </authorList>
    </citation>
    <scope>NUCLEOTIDE SEQUENCE [LARGE SCALE GENOMIC DNA]</scope>
</reference>
<evidence type="ECO:0000313" key="5">
    <source>
        <dbReference type="EMBL" id="CAB0008045.1"/>
    </source>
</evidence>
<dbReference type="GO" id="GO:0005730">
    <property type="term" value="C:nucleolus"/>
    <property type="evidence" value="ECO:0007669"/>
    <property type="project" value="TreeGrafter"/>
</dbReference>
<dbReference type="Gene3D" id="1.25.10.10">
    <property type="entry name" value="Leucine-rich Repeat Variant"/>
    <property type="match status" value="2"/>
</dbReference>
<evidence type="ECO:0000256" key="1">
    <source>
        <dbReference type="ARBA" id="ARBA00022737"/>
    </source>
</evidence>
<dbReference type="InterPro" id="IPR001313">
    <property type="entry name" value="Pumilio_RNA-bd_rpt"/>
</dbReference>
<feature type="compositionally biased region" description="Basic residues" evidence="3">
    <location>
        <begin position="80"/>
        <end position="107"/>
    </location>
</feature>
<dbReference type="InterPro" id="IPR012959">
    <property type="entry name" value="CPL_dom"/>
</dbReference>
<keyword evidence="6" id="KW-1185">Reference proteome</keyword>
<accession>A0A6H5GUC5</accession>
<dbReference type="PANTHER" id="PTHR13389">
    <property type="entry name" value="PUMILIO HOMOLOG 3"/>
    <property type="match status" value="1"/>
</dbReference>
<sequence>MKFRKQVQTHQKVGNSDGYENLAKKRMSGNKHMLETKRRLFFVQLVLLIKHEPKDELKLKFKLKLNLKLYFSRNISLLSRQRKSTRRERRQRSVARNPIRRRRKPRVEKKEGKKSEKSLSITFPEDGKVEWNTIKKQSKDLTEKRKQKKFKNNFNLIQEAKKKFELFRNKKCQGSEREGLVLECTKMLKGLLSEKARSHDVARLIQWLLKLGSPDVRRVVVDEIINDVCALARCKYANHIVKNIVVSCDSSIRRRIIAKLTEQVVKLLSSRLSAPILEDVYAKYANSAEKAAIRRELYGDLCKPMVPINREFKLPEILLENKSLAPTILTSVKSILGKLLEKQWLLGSAIVMSVLFDYLQACPDKDRLEMLEPLRGHVATISKTRVGAEVCLIILKNSSAKEKKEIIKDIKGDIGNIAVSPSGCLFLQHLIDSVDDTVLMKKALLPTVIENADELIGSESGRKLISYIVAHRDGHFFHPSDVNLLKSADDSAFVKKSAEIRMRELQEACVPALLSKIADNPKLWLNDGCTCLLTGSILQIGSGDKLDAAFGGIADFVTDPESRLKGRNPEEIAAIEDPAVNKTLKKIIKDDVKRSEKGEQTFSRILTSKLDDATVSWWANSNRGCFGLVFLLECELDDVVRDLKAKILSSKCSKQLKKSTFKVIPYQAEIHNSVWQEAIGHFSFVEVNAAEALPRLGRPRQQFAADSRNLRRNLDVDFFGGCQIEILLSGCRDMRWIIQKKFATQSMMNDQPVLVCCSHAIRARVIRVVSFADVFLYDPSPDRAIRSEKFRFGKFSIRLGNDLCLSFQGISHSTPYASSVLLQNPLKHPSNGRLIFDCRIFPGCARRLQQYGVRLRPNGMRQELLHARRAGPGIPARHYPPRFRAHFRSDIRRNRRQISRARILPRDLQRGNSRPSGAGCEAEARAERDPG</sequence>
<keyword evidence="2" id="KW-0694">RNA-binding</keyword>
<name>A0A6H5GUC5_9HEMI</name>
<feature type="compositionally biased region" description="Basic and acidic residues" evidence="3">
    <location>
        <begin position="108"/>
        <end position="117"/>
    </location>
</feature>
<organism evidence="5 6">
    <name type="scientific">Nesidiocoris tenuis</name>
    <dbReference type="NCBI Taxonomy" id="355587"/>
    <lineage>
        <taxon>Eukaryota</taxon>
        <taxon>Metazoa</taxon>
        <taxon>Ecdysozoa</taxon>
        <taxon>Arthropoda</taxon>
        <taxon>Hexapoda</taxon>
        <taxon>Insecta</taxon>
        <taxon>Pterygota</taxon>
        <taxon>Neoptera</taxon>
        <taxon>Paraneoptera</taxon>
        <taxon>Hemiptera</taxon>
        <taxon>Heteroptera</taxon>
        <taxon>Panheteroptera</taxon>
        <taxon>Cimicomorpha</taxon>
        <taxon>Miridae</taxon>
        <taxon>Dicyphina</taxon>
        <taxon>Nesidiocoris</taxon>
    </lineage>
</organism>
<protein>
    <recommendedName>
        <fullName evidence="4">PUM-HD domain-containing protein</fullName>
    </recommendedName>
</protein>